<dbReference type="Gene3D" id="4.10.280.10">
    <property type="entry name" value="Helix-loop-helix DNA-binding domain"/>
    <property type="match status" value="1"/>
</dbReference>
<feature type="region of interest" description="Disordered" evidence="1">
    <location>
        <begin position="224"/>
        <end position="245"/>
    </location>
</feature>
<feature type="compositionally biased region" description="Polar residues" evidence="1">
    <location>
        <begin position="160"/>
        <end position="181"/>
    </location>
</feature>
<dbReference type="AlphaFoldDB" id="Q5BVU6"/>
<feature type="non-terminal residue" evidence="2">
    <location>
        <position position="1"/>
    </location>
</feature>
<feature type="compositionally biased region" description="Basic and acidic residues" evidence="1">
    <location>
        <begin position="186"/>
        <end position="197"/>
    </location>
</feature>
<dbReference type="EMBL" id="AY812590">
    <property type="protein sequence ID" value="AAX28479.2"/>
    <property type="molecule type" value="mRNA"/>
</dbReference>
<reference evidence="2" key="1">
    <citation type="journal article" date="2006" name="PLoS Pathog.">
        <title>New perspectives on host-parasite interplay by comparative transcriptomic and proteomic analyses of Schistosoma japonicum.</title>
        <authorList>
            <person name="Liu F."/>
            <person name="Lu J."/>
            <person name="Hu W."/>
            <person name="Wang S.Y."/>
            <person name="Cui S.J."/>
            <person name="Chi M."/>
            <person name="Yan Q."/>
            <person name="Wang X.R."/>
            <person name="Song H.D."/>
            <person name="Xu X.N."/>
            <person name="Wang J.J."/>
            <person name="Zhang X.L."/>
            <person name="Zhang X."/>
            <person name="Wang Z.Q."/>
            <person name="Xue C.L."/>
            <person name="Brindley P.J."/>
            <person name="McManus D.P."/>
            <person name="Yang P.Y."/>
            <person name="Feng Z."/>
            <person name="Chen Z."/>
            <person name="Han Z.G."/>
        </authorList>
    </citation>
    <scope>NUCLEOTIDE SEQUENCE</scope>
</reference>
<dbReference type="InterPro" id="IPR036638">
    <property type="entry name" value="HLH_DNA-bd_sf"/>
</dbReference>
<accession>Q5BVU6</accession>
<feature type="compositionally biased region" description="Polar residues" evidence="1">
    <location>
        <begin position="198"/>
        <end position="211"/>
    </location>
</feature>
<dbReference type="SUPFAM" id="SSF47459">
    <property type="entry name" value="HLH, helix-loop-helix DNA-binding domain"/>
    <property type="match status" value="1"/>
</dbReference>
<evidence type="ECO:0000256" key="1">
    <source>
        <dbReference type="SAM" id="MobiDB-lite"/>
    </source>
</evidence>
<organism evidence="2">
    <name type="scientific">Schistosoma japonicum</name>
    <name type="common">Blood fluke</name>
    <dbReference type="NCBI Taxonomy" id="6182"/>
    <lineage>
        <taxon>Eukaryota</taxon>
        <taxon>Metazoa</taxon>
        <taxon>Spiralia</taxon>
        <taxon>Lophotrochozoa</taxon>
        <taxon>Platyhelminthes</taxon>
        <taxon>Trematoda</taxon>
        <taxon>Digenea</taxon>
        <taxon>Strigeidida</taxon>
        <taxon>Schistosomatoidea</taxon>
        <taxon>Schistosomatidae</taxon>
        <taxon>Schistosoma</taxon>
    </lineage>
</organism>
<sequence>ILFYKISMIPVRSTVTNYFPMINSMCEEFVASDIKVPLYNLTLPTESLAISRNSVVNNIPNRRGRRSTIPLEIREEVRRLKKRHTERQRRACISDKMNALHNLAMKLIGEDPSNHPKMEKNDVLGICYTIFEGIAKILKDRPELLSRLHNLTTASQETKNINLIPHSSDSVNVQPSDQHSSLRIFPKPEQKSARKDQPSQLSPTTTNNTLHSQEMRQNSNMEMSLSFSSSGMHSESKSVSQRSGSKYPLHTFRLPLKCRWSKVENQNMLEHHQINDVDQHGLSFVVNDQSSVIQKLVKSRDDLLTRQMNPSVTIKRKIFHTTPMKEMFGDHI</sequence>
<dbReference type="GO" id="GO:0046983">
    <property type="term" value="F:protein dimerization activity"/>
    <property type="evidence" value="ECO:0007669"/>
    <property type="project" value="InterPro"/>
</dbReference>
<feature type="compositionally biased region" description="Low complexity" evidence="1">
    <location>
        <begin position="224"/>
        <end position="240"/>
    </location>
</feature>
<proteinExistence type="evidence at transcript level"/>
<name>Q5BVU6_SCHJA</name>
<feature type="region of interest" description="Disordered" evidence="1">
    <location>
        <begin position="160"/>
        <end position="211"/>
    </location>
</feature>
<protein>
    <submittedName>
        <fullName evidence="2">SJCHGC09047 protein</fullName>
    </submittedName>
</protein>
<evidence type="ECO:0000313" key="2">
    <source>
        <dbReference type="EMBL" id="AAX28479.2"/>
    </source>
</evidence>